<feature type="compositionally biased region" description="Pro residues" evidence="3">
    <location>
        <begin position="801"/>
        <end position="821"/>
    </location>
</feature>
<feature type="compositionally biased region" description="Basic and acidic residues" evidence="3">
    <location>
        <begin position="288"/>
        <end position="298"/>
    </location>
</feature>
<feature type="compositionally biased region" description="Low complexity" evidence="3">
    <location>
        <begin position="278"/>
        <end position="287"/>
    </location>
</feature>
<feature type="compositionally biased region" description="Polar residues" evidence="3">
    <location>
        <begin position="131"/>
        <end position="153"/>
    </location>
</feature>
<keyword evidence="1 2" id="KW-0728">SH3 domain</keyword>
<dbReference type="InterPro" id="IPR036028">
    <property type="entry name" value="SH3-like_dom_sf"/>
</dbReference>
<dbReference type="EMBL" id="KE721401">
    <property type="protein sequence ID" value="ERF69637.1"/>
    <property type="molecule type" value="Genomic_DNA"/>
</dbReference>
<evidence type="ECO:0000256" key="2">
    <source>
        <dbReference type="PROSITE-ProRule" id="PRU00192"/>
    </source>
</evidence>
<feature type="compositionally biased region" description="Pro residues" evidence="3">
    <location>
        <begin position="907"/>
        <end position="922"/>
    </location>
</feature>
<sequence>MATVPFKVKAVYEYSSPHDDDLSFPQGQIITVTEEEDNDWYSGEYADSTGGKHQGIFPRNFVEKYEPEIPSRPIRPTRTKKDAEIPAPAPPPVAATTHGASVGVTAAQGREDSQKRPDEVSSPRSGSSASAFPTQQPARQVSSTTASKASEPSPTKPANKDVPTESSERPSGGSFRDRIAAFNKPAAPPIAPFKPGGQGASNTIGFIKKPFVAPPPSKNAYIPPPREPPPAKVYRREEDPGLNETAEDSEASMPLPGERAEVGGDDRPKPTSLKDRIALLQKQQLEQAARHAEAAQKKEKPKRPAKKRTESQEPIESSEAVADADVEGSDIPETVGKKSVDFADDDSEPLDRQGGRLPSIAAHMSTPPPPSRELMSDTNDADNSAAGDTEEADDTSTSREDNRETGRRANVTTTQDELVSEAGEAEASDEEAQEEQDVDPEIKRRMEIRERMAKMSGGMGLMGMFGPPGGMPPPGKKARASGEGERDVSGTQLQPEAIERAPPVPVPGMFNVKNPEPKPTQTEEDSSADEGTRHTHAGQQADEIEQSDEEIVEPPKPPPRSSTDRAPPPLAQARAVPPPPPRQSRTPPPTTPAERPVPGVPSSLPQGRGAPPPPPPPRSSMPLSPGELSDDEMSLHESPMSQHNIAEETSRPQSRDVLPPSTAPPLPTGRPEGESSLPSQTSPTSSLEKEKRTSRGLPPLPPSSPITGSAQQFRAPPPPPPGQPPSRKSTSQSRHIPVTTQREGADASEGEVTEYDGDYDTDIASSAKHKDALKSHARDSSLDDDTIADQVASKQSASPPGRGPPPPPNVSAPRDVPPLPPSIHTGKQSRKSSDVPRAAPPPIPPPKEAPQADDENAYDPYQYHAPDHDISSPTSSQPFSPVIKPPEPDVDDDELYDASPRSARAPPLQPAQGPPPSMPIQPPHAQQNIPRQSLDILRSQTAARRSVEAPRPSSEHGFMATDIDLAPSSQWYAQTPDVPPPSLQSRNDILYEIESSTSSKRGGKSTISKDIYILYMDYSQTVITANFDASDPTSVVLEQRHERPPPPPRQDQLESASSQFGTRIASSVPSKASITVGDGTAHALILHLLRPLSPHVLQPVGTRAYGAPVYSNLANASTQQFDEIRPGDIVTFRNAKFAGHKGGLHTKYSMEVGKPDHVAVVADWDGTKKKIRVWEQKGKDGKEKDGAAKGAKVREESYRVSDLKSGEVRVWRVIGRGWVGWDGGPK</sequence>
<name>U1FXN0_ENDPU</name>
<dbReference type="Pfam" id="PF25459">
    <property type="entry name" value="AIM3_BBC1_C"/>
    <property type="match status" value="1"/>
</dbReference>
<reference evidence="6" key="1">
    <citation type="journal article" date="2014" name="BMC Genomics">
        <title>Genome characteristics reveal the impact of lichenization on lichen-forming fungus Endocarpon pusillum Hedwig (Verrucariales, Ascomycota).</title>
        <authorList>
            <person name="Wang Y.-Y."/>
            <person name="Liu B."/>
            <person name="Zhang X.-Y."/>
            <person name="Zhou Q.-M."/>
            <person name="Zhang T."/>
            <person name="Li H."/>
            <person name="Yu Y.-F."/>
            <person name="Zhang X.-L."/>
            <person name="Hao X.-Y."/>
            <person name="Wang M."/>
            <person name="Wang L."/>
            <person name="Wei J.-C."/>
        </authorList>
    </citation>
    <scope>NUCLEOTIDE SEQUENCE [LARGE SCALE GENOMIC DNA]</scope>
    <source>
        <strain evidence="6">Z07020 / HMAS-L-300199</strain>
    </source>
</reference>
<dbReference type="Proteomes" id="UP000019373">
    <property type="component" value="Unassembled WGS sequence"/>
</dbReference>
<evidence type="ECO:0000259" key="4">
    <source>
        <dbReference type="PROSITE" id="PS50002"/>
    </source>
</evidence>
<dbReference type="CDD" id="cd11887">
    <property type="entry name" value="SH3_Bbc1"/>
    <property type="match status" value="1"/>
</dbReference>
<dbReference type="InterPro" id="IPR001452">
    <property type="entry name" value="SH3_domain"/>
</dbReference>
<feature type="compositionally biased region" description="Acidic residues" evidence="3">
    <location>
        <begin position="542"/>
        <end position="552"/>
    </location>
</feature>
<organism evidence="5 6">
    <name type="scientific">Endocarpon pusillum (strain Z07020 / HMAS-L-300199)</name>
    <name type="common">Lichen-forming fungus</name>
    <dbReference type="NCBI Taxonomy" id="1263415"/>
    <lineage>
        <taxon>Eukaryota</taxon>
        <taxon>Fungi</taxon>
        <taxon>Dikarya</taxon>
        <taxon>Ascomycota</taxon>
        <taxon>Pezizomycotina</taxon>
        <taxon>Eurotiomycetes</taxon>
        <taxon>Chaetothyriomycetidae</taxon>
        <taxon>Verrucariales</taxon>
        <taxon>Verrucariaceae</taxon>
        <taxon>Endocarpon</taxon>
    </lineage>
</organism>
<dbReference type="InterPro" id="IPR057402">
    <property type="entry name" value="AIM3_BBC1_C"/>
</dbReference>
<protein>
    <recommendedName>
        <fullName evidence="4">SH3 domain-containing protein</fullName>
    </recommendedName>
</protein>
<dbReference type="InterPro" id="IPR035552">
    <property type="entry name" value="Mti1_SH3"/>
</dbReference>
<dbReference type="PANTHER" id="PTHR46026:SF1">
    <property type="entry name" value="RHO-TYPE GUANINE NUCLEOTIDE EXCHANGE FACTOR, ISOFORM F"/>
    <property type="match status" value="1"/>
</dbReference>
<feature type="compositionally biased region" description="Pro residues" evidence="3">
    <location>
        <begin position="715"/>
        <end position="724"/>
    </location>
</feature>
<feature type="compositionally biased region" description="Polar residues" evidence="3">
    <location>
        <begin position="726"/>
        <end position="742"/>
    </location>
</feature>
<feature type="region of interest" description="Disordered" evidence="3">
    <location>
        <begin position="42"/>
        <end position="930"/>
    </location>
</feature>
<evidence type="ECO:0000313" key="6">
    <source>
        <dbReference type="Proteomes" id="UP000019373"/>
    </source>
</evidence>
<feature type="compositionally biased region" description="Basic and acidic residues" evidence="3">
    <location>
        <begin position="768"/>
        <end position="781"/>
    </location>
</feature>
<feature type="compositionally biased region" description="Basic and acidic residues" evidence="3">
    <location>
        <begin position="440"/>
        <end position="453"/>
    </location>
</feature>
<dbReference type="Pfam" id="PF00018">
    <property type="entry name" value="SH3_1"/>
    <property type="match status" value="1"/>
</dbReference>
<proteinExistence type="predicted"/>
<dbReference type="AlphaFoldDB" id="U1FXN0"/>
<feature type="compositionally biased region" description="Acidic residues" evidence="3">
    <location>
        <begin position="423"/>
        <end position="439"/>
    </location>
</feature>
<dbReference type="PRINTS" id="PR00452">
    <property type="entry name" value="SH3DOMAIN"/>
</dbReference>
<feature type="domain" description="SH3" evidence="4">
    <location>
        <begin position="3"/>
        <end position="67"/>
    </location>
</feature>
<feature type="compositionally biased region" description="Polar residues" evidence="3">
    <location>
        <begin position="1053"/>
        <end position="1062"/>
    </location>
</feature>
<feature type="compositionally biased region" description="Pro residues" evidence="3">
    <location>
        <begin position="610"/>
        <end position="619"/>
    </location>
</feature>
<feature type="compositionally biased region" description="Gly residues" evidence="3">
    <location>
        <begin position="457"/>
        <end position="468"/>
    </location>
</feature>
<feature type="compositionally biased region" description="Basic and acidic residues" evidence="3">
    <location>
        <begin position="109"/>
        <end position="121"/>
    </location>
</feature>
<feature type="compositionally biased region" description="Pro residues" evidence="3">
    <location>
        <begin position="212"/>
        <end position="231"/>
    </location>
</feature>
<dbReference type="SMART" id="SM00326">
    <property type="entry name" value="SH3"/>
    <property type="match status" value="1"/>
</dbReference>
<evidence type="ECO:0000256" key="3">
    <source>
        <dbReference type="SAM" id="MobiDB-lite"/>
    </source>
</evidence>
<evidence type="ECO:0000256" key="1">
    <source>
        <dbReference type="ARBA" id="ARBA00022443"/>
    </source>
</evidence>
<dbReference type="eggNOG" id="ENOG502QQMM">
    <property type="taxonomic scope" value="Eukaryota"/>
</dbReference>
<evidence type="ECO:0000313" key="5">
    <source>
        <dbReference type="EMBL" id="ERF69637.1"/>
    </source>
</evidence>
<feature type="compositionally biased region" description="Basic and acidic residues" evidence="3">
    <location>
        <begin position="158"/>
        <end position="168"/>
    </location>
</feature>
<gene>
    <name evidence="5" type="ORF">EPUS_03629</name>
</gene>
<feature type="compositionally biased region" description="Acidic residues" evidence="3">
    <location>
        <begin position="746"/>
        <end position="761"/>
    </location>
</feature>
<feature type="compositionally biased region" description="Basic and acidic residues" evidence="3">
    <location>
        <begin position="645"/>
        <end position="654"/>
    </location>
</feature>
<dbReference type="GeneID" id="19238668"/>
<dbReference type="PANTHER" id="PTHR46026">
    <property type="entry name" value="RHO-TYPE GUANINE NUCLEOTIDE EXCHANGE FACTOR, ISOFORM F"/>
    <property type="match status" value="1"/>
</dbReference>
<accession>U1FXN0</accession>
<dbReference type="HOGENOM" id="CLU_003021_1_0_1"/>
<feature type="compositionally biased region" description="Pro residues" evidence="3">
    <location>
        <begin position="554"/>
        <end position="591"/>
    </location>
</feature>
<dbReference type="OMA" id="TMHQKYN"/>
<keyword evidence="6" id="KW-1185">Reference proteome</keyword>
<feature type="compositionally biased region" description="Pro residues" evidence="3">
    <location>
        <begin position="838"/>
        <end position="848"/>
    </location>
</feature>
<dbReference type="RefSeq" id="XP_007804667.1">
    <property type="nucleotide sequence ID" value="XM_007806476.1"/>
</dbReference>
<feature type="region of interest" description="Disordered" evidence="3">
    <location>
        <begin position="1035"/>
        <end position="1062"/>
    </location>
</feature>
<feature type="compositionally biased region" description="Low complexity" evidence="3">
    <location>
        <begin position="674"/>
        <end position="686"/>
    </location>
</feature>
<feature type="compositionally biased region" description="Basic and acidic residues" evidence="3">
    <location>
        <begin position="396"/>
        <end position="407"/>
    </location>
</feature>
<dbReference type="SUPFAM" id="SSF50044">
    <property type="entry name" value="SH3-domain"/>
    <property type="match status" value="1"/>
</dbReference>
<dbReference type="Gene3D" id="2.30.30.40">
    <property type="entry name" value="SH3 Domains"/>
    <property type="match status" value="1"/>
</dbReference>
<dbReference type="PROSITE" id="PS50002">
    <property type="entry name" value="SH3"/>
    <property type="match status" value="1"/>
</dbReference>
<dbReference type="OrthoDB" id="207120at2759"/>
<feature type="compositionally biased region" description="Basic and acidic residues" evidence="3">
    <location>
        <begin position="258"/>
        <end position="277"/>
    </location>
</feature>